<keyword evidence="2" id="KW-1185">Reference proteome</keyword>
<organism evidence="1 2">
    <name type="scientific">Mucilaginibacter sabulilitoris</name>
    <dbReference type="NCBI Taxonomy" id="1173583"/>
    <lineage>
        <taxon>Bacteria</taxon>
        <taxon>Pseudomonadati</taxon>
        <taxon>Bacteroidota</taxon>
        <taxon>Sphingobacteriia</taxon>
        <taxon>Sphingobacteriales</taxon>
        <taxon>Sphingobacteriaceae</taxon>
        <taxon>Mucilaginibacter</taxon>
    </lineage>
</organism>
<evidence type="ECO:0000313" key="1">
    <source>
        <dbReference type="EMBL" id="WPU94751.1"/>
    </source>
</evidence>
<dbReference type="CDD" id="cd23432">
    <property type="entry name" value="beta-trefoil_Ricin_EndoBetaGal-like"/>
    <property type="match status" value="1"/>
</dbReference>
<proteinExistence type="predicted"/>
<reference evidence="1 2" key="1">
    <citation type="submission" date="2023-11" db="EMBL/GenBank/DDBJ databases">
        <title>Analysis of the Genomes of Mucilaginibacter gossypii cycad 4 and M. sabulilitoris SNA2: microbes with the potential for plant growth promotion.</title>
        <authorList>
            <person name="Hirsch A.M."/>
            <person name="Humm E."/>
            <person name="Rubbi M."/>
            <person name="Del Vecchio G."/>
            <person name="Ha S.M."/>
            <person name="Pellegrini M."/>
            <person name="Gunsalus R.P."/>
        </authorList>
    </citation>
    <scope>NUCLEOTIDE SEQUENCE [LARGE SCALE GENOMIC DNA]</scope>
    <source>
        <strain evidence="1 2">SNA2</strain>
    </source>
</reference>
<dbReference type="Gene3D" id="2.80.10.50">
    <property type="match status" value="1"/>
</dbReference>
<accession>A0ABZ0TNN5</accession>
<dbReference type="EMBL" id="CP139558">
    <property type="protein sequence ID" value="WPU94751.1"/>
    <property type="molecule type" value="Genomic_DNA"/>
</dbReference>
<evidence type="ECO:0008006" key="3">
    <source>
        <dbReference type="Google" id="ProtNLM"/>
    </source>
</evidence>
<dbReference type="RefSeq" id="WP_321563867.1">
    <property type="nucleotide sequence ID" value="NZ_CP139558.1"/>
</dbReference>
<dbReference type="Gene3D" id="3.20.20.80">
    <property type="entry name" value="Glycosidases"/>
    <property type="match status" value="1"/>
</dbReference>
<evidence type="ECO:0000313" key="2">
    <source>
        <dbReference type="Proteomes" id="UP001324380"/>
    </source>
</evidence>
<gene>
    <name evidence="1" type="ORF">SNE25_04355</name>
</gene>
<protein>
    <recommendedName>
        <fullName evidence="3">Ricin B lectin domain-containing protein</fullName>
    </recommendedName>
</protein>
<sequence>MKKRSIIKHPVRLLGGCILLTLLYPTGLIAQTVDATTMKDKVLAGYQGWFRTPGDAHGNLGWAHLFNGRPLPEKLAFDTWPDMSELSAEEKYPVPGFSYGDGKQAYLYSAQNYQTVLRHFRWMKKYKLDGIWLSEFCGHFPGGRAQSDSSAVLTVMRNVQKAARATGRTWAFMWDMSGISTNLTRQQVFDIIVNQWKKMVDGGVTTDNRYLHENGNPVLLIWGFFPNRPASQPDYMNPVIDFLLGPGKYQATLVAGVDPNWRAEGTPAFQAMLMRMQGLQPWSVGRRIRDPKTGYDIQNTTLWEGDIQKCRENNVLFMPVFNSGTHIAGPPPPAGTPQTVPRRMGNYLWEQYIKASHLGLKSGFVAMFDEINEGTQIMKIDLHPPVQANFFTYDGATSDFYLRLTAKGAQLLKNGRPVSPELPVSPFDDKRRYLLKKGGTGNFLKDSSTGFDLTIETTAAEWEIRYDTRGFYLLKNAKSGKYLSQSNGGTLQVKKDQVDAAELRWRLEWDGKGCRMFSYDRKSVWVINDAGIPEMTADITRPFRWEVIPE</sequence>
<name>A0ABZ0TNN5_9SPHI</name>
<dbReference type="Proteomes" id="UP001324380">
    <property type="component" value="Chromosome"/>
</dbReference>